<dbReference type="InterPro" id="IPR020859">
    <property type="entry name" value="ROC"/>
</dbReference>
<dbReference type="PRINTS" id="PR00019">
    <property type="entry name" value="LEURICHRPT"/>
</dbReference>
<dbReference type="SUPFAM" id="SSF52540">
    <property type="entry name" value="P-loop containing nucleoside triphosphate hydrolases"/>
    <property type="match status" value="1"/>
</dbReference>
<dbReference type="Pfam" id="PF08477">
    <property type="entry name" value="Roc"/>
    <property type="match status" value="1"/>
</dbReference>
<keyword evidence="9" id="KW-0342">GTP-binding</keyword>
<keyword evidence="4" id="KW-0808">Transferase</keyword>
<dbReference type="InterPro" id="IPR027417">
    <property type="entry name" value="P-loop_NTPase"/>
</dbReference>
<evidence type="ECO:0000256" key="6">
    <source>
        <dbReference type="ARBA" id="ARBA00022741"/>
    </source>
</evidence>
<keyword evidence="14" id="KW-1185">Reference proteome</keyword>
<evidence type="ECO:0000256" key="5">
    <source>
        <dbReference type="ARBA" id="ARBA00022737"/>
    </source>
</evidence>
<dbReference type="Gene3D" id="3.40.50.300">
    <property type="entry name" value="P-loop containing nucleotide triphosphate hydrolases"/>
    <property type="match status" value="1"/>
</dbReference>
<evidence type="ECO:0000256" key="3">
    <source>
        <dbReference type="ARBA" id="ARBA00022614"/>
    </source>
</evidence>
<dbReference type="EMBL" id="CP003607">
    <property type="protein sequence ID" value="AFY80496.1"/>
    <property type="molecule type" value="Genomic_DNA"/>
</dbReference>
<name>K9TEC3_9CYAN</name>
<dbReference type="InterPro" id="IPR003591">
    <property type="entry name" value="Leu-rich_rpt_typical-subtyp"/>
</dbReference>
<dbReference type="PATRIC" id="fig|56110.3.peg.915"/>
<evidence type="ECO:0000259" key="12">
    <source>
        <dbReference type="PROSITE" id="PS51424"/>
    </source>
</evidence>
<evidence type="ECO:0000256" key="10">
    <source>
        <dbReference type="ARBA" id="ARBA00047899"/>
    </source>
</evidence>
<dbReference type="InterPro" id="IPR032171">
    <property type="entry name" value="COR-A"/>
</dbReference>
<evidence type="ECO:0000256" key="7">
    <source>
        <dbReference type="ARBA" id="ARBA00022777"/>
    </source>
</evidence>
<dbReference type="KEGG" id="oac:Oscil6304_0759"/>
<keyword evidence="7" id="KW-0418">Kinase</keyword>
<protein>
    <recommendedName>
        <fullName evidence="1">non-specific serine/threonine protein kinase</fullName>
        <ecNumber evidence="1">2.7.11.1</ecNumber>
    </recommendedName>
</protein>
<evidence type="ECO:0000313" key="13">
    <source>
        <dbReference type="EMBL" id="AFY80496.1"/>
    </source>
</evidence>
<proteinExistence type="predicted"/>
<dbReference type="Proteomes" id="UP000010367">
    <property type="component" value="Chromosome"/>
</dbReference>
<keyword evidence="3" id="KW-0433">Leucine-rich repeat</keyword>
<evidence type="ECO:0000256" key="2">
    <source>
        <dbReference type="ARBA" id="ARBA00022527"/>
    </source>
</evidence>
<dbReference type="HOGENOM" id="CLU_006878_0_0_3"/>
<dbReference type="PRINTS" id="PR00449">
    <property type="entry name" value="RASTRNSFRMNG"/>
</dbReference>
<dbReference type="Gene3D" id="3.80.10.10">
    <property type="entry name" value="Ribonuclease Inhibitor"/>
    <property type="match status" value="1"/>
</dbReference>
<dbReference type="FunFam" id="3.80.10.10:FF:000383">
    <property type="entry name" value="Leucine-rich repeat receptor protein kinase EMS1"/>
    <property type="match status" value="1"/>
</dbReference>
<accession>K9TEC3</accession>
<comment type="catalytic activity">
    <reaction evidence="10">
        <text>L-threonyl-[protein] + ATP = O-phospho-L-threonyl-[protein] + ADP + H(+)</text>
        <dbReference type="Rhea" id="RHEA:46608"/>
        <dbReference type="Rhea" id="RHEA-COMP:11060"/>
        <dbReference type="Rhea" id="RHEA-COMP:11605"/>
        <dbReference type="ChEBI" id="CHEBI:15378"/>
        <dbReference type="ChEBI" id="CHEBI:30013"/>
        <dbReference type="ChEBI" id="CHEBI:30616"/>
        <dbReference type="ChEBI" id="CHEBI:61977"/>
        <dbReference type="ChEBI" id="CHEBI:456216"/>
        <dbReference type="EC" id="2.7.11.1"/>
    </reaction>
</comment>
<gene>
    <name evidence="13" type="ORF">Oscil6304_0759</name>
</gene>
<dbReference type="InterPro" id="IPR032675">
    <property type="entry name" value="LRR_dom_sf"/>
</dbReference>
<organism evidence="13 14">
    <name type="scientific">Oscillatoria acuminata PCC 6304</name>
    <dbReference type="NCBI Taxonomy" id="56110"/>
    <lineage>
        <taxon>Bacteria</taxon>
        <taxon>Bacillati</taxon>
        <taxon>Cyanobacteriota</taxon>
        <taxon>Cyanophyceae</taxon>
        <taxon>Oscillatoriophycideae</taxon>
        <taxon>Oscillatoriales</taxon>
        <taxon>Oscillatoriaceae</taxon>
        <taxon>Oscillatoria</taxon>
    </lineage>
</organism>
<dbReference type="SUPFAM" id="SSF52075">
    <property type="entry name" value="Outer arm dynein light chain 1"/>
    <property type="match status" value="1"/>
</dbReference>
<dbReference type="Pfam" id="PF25497">
    <property type="entry name" value="COR-B"/>
    <property type="match status" value="1"/>
</dbReference>
<reference evidence="13 14" key="1">
    <citation type="submission" date="2012-06" db="EMBL/GenBank/DDBJ databases">
        <title>Finished chromosome of genome of Oscillatoria acuminata PCC 6304.</title>
        <authorList>
            <consortium name="US DOE Joint Genome Institute"/>
            <person name="Gugger M."/>
            <person name="Coursin T."/>
            <person name="Rippka R."/>
            <person name="Tandeau De Marsac N."/>
            <person name="Huntemann M."/>
            <person name="Wei C.-L."/>
            <person name="Han J."/>
            <person name="Detter J.C."/>
            <person name="Han C."/>
            <person name="Tapia R."/>
            <person name="Davenport K."/>
            <person name="Daligault H."/>
            <person name="Erkkila T."/>
            <person name="Gu W."/>
            <person name="Munk A.C.C."/>
            <person name="Teshima H."/>
            <person name="Xu Y."/>
            <person name="Chain P."/>
            <person name="Chen A."/>
            <person name="Krypides N."/>
            <person name="Mavromatis K."/>
            <person name="Markowitz V."/>
            <person name="Szeto E."/>
            <person name="Ivanova N."/>
            <person name="Mikhailova N."/>
            <person name="Ovchinnikova G."/>
            <person name="Pagani I."/>
            <person name="Pati A."/>
            <person name="Goodwin L."/>
            <person name="Peters L."/>
            <person name="Pitluck S."/>
            <person name="Woyke T."/>
            <person name="Kerfeld C."/>
        </authorList>
    </citation>
    <scope>NUCLEOTIDE SEQUENCE [LARGE SCALE GENOMIC DNA]</scope>
    <source>
        <strain evidence="13 14">PCC 6304</strain>
    </source>
</reference>
<dbReference type="InterPro" id="IPR001611">
    <property type="entry name" value="Leu-rich_rpt"/>
</dbReference>
<dbReference type="OrthoDB" id="459949at2"/>
<dbReference type="InterPro" id="IPR050216">
    <property type="entry name" value="LRR_domain-containing"/>
</dbReference>
<keyword evidence="2" id="KW-0723">Serine/threonine-protein kinase</keyword>
<sequence length="922" mass="103833">MTEEELLQIIQQAAEDKVTALNLLWKGLTKLPPEIGQLSNLTVLDLSGNQLSALPPEIGQLSHLTGLYLWHNQLSALPPEIGQLSNLIRLSLDRNQLSALPLEIGQLSNLTQLDLGDNQLSALPLEIGQLSHLTQLDLGDNQLSALPPEIGQLSNLTTLELSGNPLTSPPPEIVEQGTKAVLAYLREQLHAKQPQWVSKLIVVGEGGVGKTSLLKALRGEPFNPQESTTHGIDIRTLEFLHPSKLDVTMQLNAWDFGGQQIYHATHQFFLTNRSLFLLAWNARYGYEQGKLYYWLDTLSSLAPDSPILLIATQIDDRHPSIPLAELQSKYPQIVGQCEISSKTGQGIDNLRHCIANTAAQLPLMGELWPKTWLDAANDIRFLSEKYITPQLLATRMSAAGVSPDSIPILAQYLHELGEILYFQDNPALNEIVILKPEWVTEHISRVLSSEMVKQRHGILTRAEMNQLWQELDPFMRLHFLRLLERFDLSYSIRNEAESLPEDASLIVECLPLDPPNYQPQWDGILTTGNCQEMSIKWQLNTIPAGIPTWFIARSHRFSTGLHWRNGALLTDSIPAKHLALVQAFPQQNYLQLTVRGATPQNFFTLLRDGIELTLSRFQGLQVKRTIPCFVVGCSRGLQEFDEHKLKKRYENNRLNLECEECWEKLSVVKLLYGLDLNPQTVPVSIGSNNALNLLQSQIAQLQSSVNSGHQENQAKIGELQAQSQRQFTTLFRIEQQKIESHCPSVFALRPRDTANWKKILFGQKFELQLYCEAPGEWHPALDGGLYEIEVPAEWFKVMAPHIQQLASLLKYATPIIGSKLGIGNVENYEKLLKRDIQFMQILAAELPKLQGADAMDLLQNAGKGTQVNYAPERLQGAALRVLRQLLDEKDPHHHWGGLQKVLTPEGHYLWLCEHHAREYPPT</sequence>
<comment type="catalytic activity">
    <reaction evidence="11">
        <text>L-seryl-[protein] + ATP = O-phospho-L-seryl-[protein] + ADP + H(+)</text>
        <dbReference type="Rhea" id="RHEA:17989"/>
        <dbReference type="Rhea" id="RHEA-COMP:9863"/>
        <dbReference type="Rhea" id="RHEA-COMP:11604"/>
        <dbReference type="ChEBI" id="CHEBI:15378"/>
        <dbReference type="ChEBI" id="CHEBI:29999"/>
        <dbReference type="ChEBI" id="CHEBI:30616"/>
        <dbReference type="ChEBI" id="CHEBI:83421"/>
        <dbReference type="ChEBI" id="CHEBI:456216"/>
        <dbReference type="EC" id="2.7.11.1"/>
    </reaction>
</comment>
<dbReference type="RefSeq" id="WP_015147146.1">
    <property type="nucleotide sequence ID" value="NC_019693.1"/>
</dbReference>
<evidence type="ECO:0000256" key="4">
    <source>
        <dbReference type="ARBA" id="ARBA00022679"/>
    </source>
</evidence>
<dbReference type="Pfam" id="PF00560">
    <property type="entry name" value="LRR_1"/>
    <property type="match status" value="3"/>
</dbReference>
<dbReference type="Pfam" id="PF13855">
    <property type="entry name" value="LRR_8"/>
    <property type="match status" value="1"/>
</dbReference>
<dbReference type="SMART" id="SM00175">
    <property type="entry name" value="RAB"/>
    <property type="match status" value="1"/>
</dbReference>
<dbReference type="Pfam" id="PF16095">
    <property type="entry name" value="COR-A"/>
    <property type="match status" value="1"/>
</dbReference>
<evidence type="ECO:0000256" key="11">
    <source>
        <dbReference type="ARBA" id="ARBA00048679"/>
    </source>
</evidence>
<feature type="domain" description="Roc" evidence="12">
    <location>
        <begin position="191"/>
        <end position="361"/>
    </location>
</feature>
<evidence type="ECO:0000256" key="8">
    <source>
        <dbReference type="ARBA" id="ARBA00022840"/>
    </source>
</evidence>
<dbReference type="STRING" id="56110.Oscil6304_0759"/>
<dbReference type="eggNOG" id="COG4886">
    <property type="taxonomic scope" value="Bacteria"/>
</dbReference>
<dbReference type="InParanoid" id="K9TEC3"/>
<keyword evidence="5" id="KW-0677">Repeat</keyword>
<dbReference type="SMART" id="SM00365">
    <property type="entry name" value="LRR_SD22"/>
    <property type="match status" value="3"/>
</dbReference>
<dbReference type="Gene3D" id="3.30.310.200">
    <property type="match status" value="1"/>
</dbReference>
<dbReference type="PROSITE" id="PS51424">
    <property type="entry name" value="ROC"/>
    <property type="match status" value="1"/>
</dbReference>
<evidence type="ECO:0000313" key="14">
    <source>
        <dbReference type="Proteomes" id="UP000010367"/>
    </source>
</evidence>
<dbReference type="GO" id="GO:0005737">
    <property type="term" value="C:cytoplasm"/>
    <property type="evidence" value="ECO:0007669"/>
    <property type="project" value="TreeGrafter"/>
</dbReference>
<dbReference type="Gene3D" id="1.10.10.10">
    <property type="entry name" value="Winged helix-like DNA-binding domain superfamily/Winged helix DNA-binding domain"/>
    <property type="match status" value="1"/>
</dbReference>
<dbReference type="eggNOG" id="COG1100">
    <property type="taxonomic scope" value="Bacteria"/>
</dbReference>
<dbReference type="AlphaFoldDB" id="K9TEC3"/>
<keyword evidence="8" id="KW-0067">ATP-binding</keyword>
<dbReference type="GO" id="GO:0004674">
    <property type="term" value="F:protein serine/threonine kinase activity"/>
    <property type="evidence" value="ECO:0007669"/>
    <property type="project" value="UniProtKB-KW"/>
</dbReference>
<dbReference type="InterPro" id="IPR057263">
    <property type="entry name" value="COR-B"/>
</dbReference>
<dbReference type="InterPro" id="IPR036388">
    <property type="entry name" value="WH-like_DNA-bd_sf"/>
</dbReference>
<dbReference type="EC" id="2.7.11.1" evidence="1"/>
<keyword evidence="6" id="KW-0547">Nucleotide-binding</keyword>
<dbReference type="PROSITE" id="PS51450">
    <property type="entry name" value="LRR"/>
    <property type="match status" value="4"/>
</dbReference>
<dbReference type="SMART" id="SM00369">
    <property type="entry name" value="LRR_TYP"/>
    <property type="match status" value="6"/>
</dbReference>
<dbReference type="PANTHER" id="PTHR48051">
    <property type="match status" value="1"/>
</dbReference>
<dbReference type="Gene3D" id="3.30.70.1390">
    <property type="entry name" value="ROC domain from the Parkinson's disease-associated leucine-rich repeat kinase 2"/>
    <property type="match status" value="1"/>
</dbReference>
<evidence type="ECO:0000256" key="1">
    <source>
        <dbReference type="ARBA" id="ARBA00012513"/>
    </source>
</evidence>
<evidence type="ECO:0000256" key="9">
    <source>
        <dbReference type="ARBA" id="ARBA00023134"/>
    </source>
</evidence>
<dbReference type="GO" id="GO:0005524">
    <property type="term" value="F:ATP binding"/>
    <property type="evidence" value="ECO:0007669"/>
    <property type="project" value="UniProtKB-KW"/>
</dbReference>
<dbReference type="PANTHER" id="PTHR48051:SF39">
    <property type="entry name" value="P53-INDUCED DEATH DOMAIN PROTEIN 1"/>
    <property type="match status" value="1"/>
</dbReference>